<evidence type="ECO:0000313" key="2">
    <source>
        <dbReference type="Proteomes" id="UP001149822"/>
    </source>
</evidence>
<proteinExistence type="predicted"/>
<gene>
    <name evidence="1" type="ORF">OU682_16795</name>
</gene>
<sequence>MNPSVLGNSIGGVNLARESDDRKLGLELNALTDAILEHCIVISRSAKLPKVFIHFDELDAGLRIVDSTMKSMLSGLIIAVRDLRRMFIEKSALFSIVVHLREDLWNSLAFSDKNKITQTRAFAIEWDSDALKDVVEARIRAKLGNSFS</sequence>
<organism evidence="1 2">
    <name type="scientific">Paracoccus benzoatiresistens</name>
    <dbReference type="NCBI Taxonomy" id="2997341"/>
    <lineage>
        <taxon>Bacteria</taxon>
        <taxon>Pseudomonadati</taxon>
        <taxon>Pseudomonadota</taxon>
        <taxon>Alphaproteobacteria</taxon>
        <taxon>Rhodobacterales</taxon>
        <taxon>Paracoccaceae</taxon>
        <taxon>Paracoccus</taxon>
    </lineage>
</organism>
<dbReference type="RefSeq" id="WP_268943343.1">
    <property type="nucleotide sequence ID" value="NZ_JAPTYD010000033.1"/>
</dbReference>
<reference evidence="1" key="1">
    <citation type="submission" date="2022-12" db="EMBL/GenBank/DDBJ databases">
        <title>Paracoccus sp. EF6 isolated from a lake water.</title>
        <authorList>
            <person name="Liu H."/>
        </authorList>
    </citation>
    <scope>NUCLEOTIDE SEQUENCE</scope>
    <source>
        <strain evidence="1">EF6</strain>
    </source>
</reference>
<name>A0ABT4J818_9RHOB</name>
<protein>
    <submittedName>
        <fullName evidence="1">Uncharacterized protein</fullName>
    </submittedName>
</protein>
<accession>A0ABT4J818</accession>
<keyword evidence="2" id="KW-1185">Reference proteome</keyword>
<dbReference type="Proteomes" id="UP001149822">
    <property type="component" value="Unassembled WGS sequence"/>
</dbReference>
<evidence type="ECO:0000313" key="1">
    <source>
        <dbReference type="EMBL" id="MCZ0963270.1"/>
    </source>
</evidence>
<comment type="caution">
    <text evidence="1">The sequence shown here is derived from an EMBL/GenBank/DDBJ whole genome shotgun (WGS) entry which is preliminary data.</text>
</comment>
<dbReference type="EMBL" id="JAPTYD010000033">
    <property type="protein sequence ID" value="MCZ0963270.1"/>
    <property type="molecule type" value="Genomic_DNA"/>
</dbReference>